<dbReference type="GO" id="GO:0003677">
    <property type="term" value="F:DNA binding"/>
    <property type="evidence" value="ECO:0007669"/>
    <property type="project" value="UniProtKB-KW"/>
</dbReference>
<dbReference type="Gene3D" id="3.40.50.2300">
    <property type="match status" value="1"/>
</dbReference>
<evidence type="ECO:0000256" key="3">
    <source>
        <dbReference type="ARBA" id="ARBA00023125"/>
    </source>
</evidence>
<evidence type="ECO:0000256" key="1">
    <source>
        <dbReference type="ARBA" id="ARBA00022553"/>
    </source>
</evidence>
<dbReference type="EMBL" id="MFSV01000097">
    <property type="protein sequence ID" value="OGI57936.1"/>
    <property type="molecule type" value="Genomic_DNA"/>
</dbReference>
<gene>
    <name evidence="8" type="ORF">A2V58_01210</name>
</gene>
<dbReference type="AlphaFoldDB" id="A0A1F6UKP3"/>
<dbReference type="InterPro" id="IPR039420">
    <property type="entry name" value="WalR-like"/>
</dbReference>
<feature type="domain" description="Response regulatory" evidence="7">
    <location>
        <begin position="2"/>
        <end position="117"/>
    </location>
</feature>
<accession>A0A1F6UKP3</accession>
<sequence>MRVLLIDDHALVRKGLEQLLESRGIEVVAAVGTGSEGIACARELAPDIVLLDIKMPDMNGLETLLQLRAQGLEVPVLMLTMSRDEADLQAALRGGAQGYLLKDMDPEDLVPALQDAMKGNNVVAKELIGSLTRIVQGQPKKDLRPGTLLSDLTPREQEILRHLAEGQSNKGIARALDITDG</sequence>
<name>A0A1F6UKP3_9PROT</name>
<feature type="domain" description="HTH luxR-type" evidence="6">
    <location>
        <begin position="145"/>
        <end position="181"/>
    </location>
</feature>
<keyword evidence="1 5" id="KW-0597">Phosphoprotein</keyword>
<keyword evidence="3" id="KW-0238">DNA-binding</keyword>
<dbReference type="SUPFAM" id="SSF46894">
    <property type="entry name" value="C-terminal effector domain of the bipartite response regulators"/>
    <property type="match status" value="1"/>
</dbReference>
<dbReference type="InterPro" id="IPR011006">
    <property type="entry name" value="CheY-like_superfamily"/>
</dbReference>
<dbReference type="PANTHER" id="PTHR43214">
    <property type="entry name" value="TWO-COMPONENT RESPONSE REGULATOR"/>
    <property type="match status" value="1"/>
</dbReference>
<evidence type="ECO:0000256" key="2">
    <source>
        <dbReference type="ARBA" id="ARBA00023015"/>
    </source>
</evidence>
<evidence type="ECO:0000256" key="5">
    <source>
        <dbReference type="PROSITE-ProRule" id="PRU00169"/>
    </source>
</evidence>
<dbReference type="InterPro" id="IPR058245">
    <property type="entry name" value="NreC/VraR/RcsB-like_REC"/>
</dbReference>
<dbReference type="InterPro" id="IPR000792">
    <property type="entry name" value="Tscrpt_reg_LuxR_C"/>
</dbReference>
<feature type="modified residue" description="4-aspartylphosphate" evidence="5">
    <location>
        <position position="52"/>
    </location>
</feature>
<feature type="non-terminal residue" evidence="8">
    <location>
        <position position="181"/>
    </location>
</feature>
<evidence type="ECO:0000313" key="8">
    <source>
        <dbReference type="EMBL" id="OGI57936.1"/>
    </source>
</evidence>
<protein>
    <submittedName>
        <fullName evidence="8">Two-component system response regulator NarL</fullName>
    </submittedName>
</protein>
<dbReference type="SMART" id="SM00448">
    <property type="entry name" value="REC"/>
    <property type="match status" value="1"/>
</dbReference>
<dbReference type="GO" id="GO:0000160">
    <property type="term" value="P:phosphorelay signal transduction system"/>
    <property type="evidence" value="ECO:0007669"/>
    <property type="project" value="InterPro"/>
</dbReference>
<keyword evidence="2" id="KW-0805">Transcription regulation</keyword>
<dbReference type="InterPro" id="IPR001789">
    <property type="entry name" value="Sig_transdc_resp-reg_receiver"/>
</dbReference>
<comment type="caution">
    <text evidence="8">The sequence shown here is derived from an EMBL/GenBank/DDBJ whole genome shotgun (WGS) entry which is preliminary data.</text>
</comment>
<dbReference type="SUPFAM" id="SSF52172">
    <property type="entry name" value="CheY-like"/>
    <property type="match status" value="1"/>
</dbReference>
<dbReference type="GO" id="GO:0006355">
    <property type="term" value="P:regulation of DNA-templated transcription"/>
    <property type="evidence" value="ECO:0007669"/>
    <property type="project" value="InterPro"/>
</dbReference>
<dbReference type="InterPro" id="IPR016032">
    <property type="entry name" value="Sig_transdc_resp-reg_C-effctor"/>
</dbReference>
<dbReference type="Pfam" id="PF00072">
    <property type="entry name" value="Response_reg"/>
    <property type="match status" value="1"/>
</dbReference>
<dbReference type="Proteomes" id="UP000177950">
    <property type="component" value="Unassembled WGS sequence"/>
</dbReference>
<keyword evidence="4" id="KW-0804">Transcription</keyword>
<reference evidence="8 9" key="1">
    <citation type="journal article" date="2016" name="Nat. Commun.">
        <title>Thousands of microbial genomes shed light on interconnected biogeochemical processes in an aquifer system.</title>
        <authorList>
            <person name="Anantharaman K."/>
            <person name="Brown C.T."/>
            <person name="Hug L.A."/>
            <person name="Sharon I."/>
            <person name="Castelle C.J."/>
            <person name="Probst A.J."/>
            <person name="Thomas B.C."/>
            <person name="Singh A."/>
            <person name="Wilkins M.J."/>
            <person name="Karaoz U."/>
            <person name="Brodie E.L."/>
            <person name="Williams K.H."/>
            <person name="Hubbard S.S."/>
            <person name="Banfield J.F."/>
        </authorList>
    </citation>
    <scope>NUCLEOTIDE SEQUENCE [LARGE SCALE GENOMIC DNA]</scope>
</reference>
<evidence type="ECO:0000313" key="9">
    <source>
        <dbReference type="Proteomes" id="UP000177950"/>
    </source>
</evidence>
<organism evidence="8 9">
    <name type="scientific">Candidatus Muproteobacteria bacterium RBG_19FT_COMBO_61_10</name>
    <dbReference type="NCBI Taxonomy" id="1817761"/>
    <lineage>
        <taxon>Bacteria</taxon>
        <taxon>Pseudomonadati</taxon>
        <taxon>Pseudomonadota</taxon>
        <taxon>Candidatus Muproteobacteria</taxon>
    </lineage>
</organism>
<evidence type="ECO:0000259" key="7">
    <source>
        <dbReference type="PROSITE" id="PS50110"/>
    </source>
</evidence>
<evidence type="ECO:0000256" key="4">
    <source>
        <dbReference type="ARBA" id="ARBA00023163"/>
    </source>
</evidence>
<dbReference type="PROSITE" id="PS50110">
    <property type="entry name" value="RESPONSE_REGULATORY"/>
    <property type="match status" value="1"/>
</dbReference>
<proteinExistence type="predicted"/>
<dbReference type="PRINTS" id="PR00038">
    <property type="entry name" value="HTHLUXR"/>
</dbReference>
<dbReference type="PANTHER" id="PTHR43214:SF41">
    <property type="entry name" value="NITRATE_NITRITE RESPONSE REGULATOR PROTEIN NARP"/>
    <property type="match status" value="1"/>
</dbReference>
<dbReference type="CDD" id="cd17535">
    <property type="entry name" value="REC_NarL-like"/>
    <property type="match status" value="1"/>
</dbReference>
<dbReference type="Pfam" id="PF00196">
    <property type="entry name" value="GerE"/>
    <property type="match status" value="1"/>
</dbReference>
<dbReference type="PROSITE" id="PS50043">
    <property type="entry name" value="HTH_LUXR_2"/>
    <property type="match status" value="1"/>
</dbReference>
<evidence type="ECO:0000259" key="6">
    <source>
        <dbReference type="PROSITE" id="PS50043"/>
    </source>
</evidence>